<evidence type="ECO:0000256" key="1">
    <source>
        <dbReference type="SAM" id="MobiDB-lite"/>
    </source>
</evidence>
<organism evidence="2 3">
    <name type="scientific">Pseudogymnoascus verrucosus</name>
    <dbReference type="NCBI Taxonomy" id="342668"/>
    <lineage>
        <taxon>Eukaryota</taxon>
        <taxon>Fungi</taxon>
        <taxon>Dikarya</taxon>
        <taxon>Ascomycota</taxon>
        <taxon>Pezizomycotina</taxon>
        <taxon>Leotiomycetes</taxon>
        <taxon>Thelebolales</taxon>
        <taxon>Thelebolaceae</taxon>
        <taxon>Pseudogymnoascus</taxon>
    </lineage>
</organism>
<dbReference type="RefSeq" id="XP_018128823.1">
    <property type="nucleotide sequence ID" value="XM_018276827.1"/>
</dbReference>
<evidence type="ECO:0000313" key="2">
    <source>
        <dbReference type="EMBL" id="OBT95090.1"/>
    </source>
</evidence>
<feature type="compositionally biased region" description="Polar residues" evidence="1">
    <location>
        <begin position="1"/>
        <end position="18"/>
    </location>
</feature>
<feature type="region of interest" description="Disordered" evidence="1">
    <location>
        <begin position="1"/>
        <end position="34"/>
    </location>
</feature>
<keyword evidence="3" id="KW-1185">Reference proteome</keyword>
<dbReference type="Proteomes" id="UP000091956">
    <property type="component" value="Unassembled WGS sequence"/>
</dbReference>
<dbReference type="AlphaFoldDB" id="A0A1B8GH00"/>
<dbReference type="GeneID" id="28840778"/>
<proteinExistence type="predicted"/>
<dbReference type="EMBL" id="KV460238">
    <property type="protein sequence ID" value="OBT95090.1"/>
    <property type="molecule type" value="Genomic_DNA"/>
</dbReference>
<name>A0A1B8GH00_9PEZI</name>
<gene>
    <name evidence="2" type="ORF">VE01_07392</name>
</gene>
<accession>A0A1B8GH00</accession>
<reference evidence="2 3" key="1">
    <citation type="submission" date="2016-03" db="EMBL/GenBank/DDBJ databases">
        <title>Comparative genomics of Pseudogymnoascus destructans, the fungus causing white-nose syndrome of bats.</title>
        <authorList>
            <person name="Palmer J.M."/>
            <person name="Drees K.P."/>
            <person name="Foster J.T."/>
            <person name="Lindner D.L."/>
        </authorList>
    </citation>
    <scope>NUCLEOTIDE SEQUENCE [LARGE SCALE GENOMIC DNA]</scope>
    <source>
        <strain evidence="2 3">UAMH 10579</strain>
    </source>
</reference>
<sequence length="139" mass="14533">MPQPQGTTEPTTKPQQGSHRPILPVARKPGTPEASNAILYGATSRDTIAIRSSQGGVASIQSLSASLLTSPSNSRVDAVSKSITITVTSAAALTVTSTEKAVLYALVLDRGAPENFHSGYERINPWTSSLSSNRAELSV</sequence>
<reference evidence="3" key="2">
    <citation type="journal article" date="2018" name="Nat. Commun.">
        <title>Extreme sensitivity to ultraviolet light in the fungal pathogen causing white-nose syndrome of bats.</title>
        <authorList>
            <person name="Palmer J.M."/>
            <person name="Drees K.P."/>
            <person name="Foster J.T."/>
            <person name="Lindner D.L."/>
        </authorList>
    </citation>
    <scope>NUCLEOTIDE SEQUENCE [LARGE SCALE GENOMIC DNA]</scope>
    <source>
        <strain evidence="3">UAMH 10579</strain>
    </source>
</reference>
<evidence type="ECO:0000313" key="3">
    <source>
        <dbReference type="Proteomes" id="UP000091956"/>
    </source>
</evidence>
<protein>
    <submittedName>
        <fullName evidence="2">Uncharacterized protein</fullName>
    </submittedName>
</protein>